<organism evidence="1 2">
    <name type="scientific">Cinara cedri</name>
    <dbReference type="NCBI Taxonomy" id="506608"/>
    <lineage>
        <taxon>Eukaryota</taxon>
        <taxon>Metazoa</taxon>
        <taxon>Ecdysozoa</taxon>
        <taxon>Arthropoda</taxon>
        <taxon>Hexapoda</taxon>
        <taxon>Insecta</taxon>
        <taxon>Pterygota</taxon>
        <taxon>Neoptera</taxon>
        <taxon>Paraneoptera</taxon>
        <taxon>Hemiptera</taxon>
        <taxon>Sternorrhyncha</taxon>
        <taxon>Aphidomorpha</taxon>
        <taxon>Aphidoidea</taxon>
        <taxon>Aphididae</taxon>
        <taxon>Lachninae</taxon>
        <taxon>Cinara</taxon>
    </lineage>
</organism>
<evidence type="ECO:0000313" key="1">
    <source>
        <dbReference type="EMBL" id="VVC33625.1"/>
    </source>
</evidence>
<accession>A0A5E4MMV6</accession>
<dbReference type="AlphaFoldDB" id="A0A5E4MMV6"/>
<dbReference type="Proteomes" id="UP000325440">
    <property type="component" value="Unassembled WGS sequence"/>
</dbReference>
<protein>
    <submittedName>
        <fullName evidence="1">Uncharacterized protein</fullName>
    </submittedName>
</protein>
<proteinExistence type="predicted"/>
<name>A0A5E4MMV6_9HEMI</name>
<reference evidence="1 2" key="1">
    <citation type="submission" date="2019-08" db="EMBL/GenBank/DDBJ databases">
        <authorList>
            <person name="Alioto T."/>
            <person name="Alioto T."/>
            <person name="Gomez Garrido J."/>
        </authorList>
    </citation>
    <scope>NUCLEOTIDE SEQUENCE [LARGE SCALE GENOMIC DNA]</scope>
</reference>
<gene>
    <name evidence="1" type="ORF">CINCED_3A001996</name>
</gene>
<sequence>MIEVNGGTDKKLNKYLGFDPEKDNYFNTMRNKFVGNFPLKFIIPNPKEELIQINQECKFVIGKNGHIPSKTLAIGLYSLSSLEKMFNSYPEKNPNKSTKFELENRLLKISSPFNIGLDSYLSDCLGFEYKIEESNVAKYSILFGYR</sequence>
<dbReference type="EMBL" id="CABPRJ010000972">
    <property type="protein sequence ID" value="VVC33625.1"/>
    <property type="molecule type" value="Genomic_DNA"/>
</dbReference>
<keyword evidence="2" id="KW-1185">Reference proteome</keyword>
<evidence type="ECO:0000313" key="2">
    <source>
        <dbReference type="Proteomes" id="UP000325440"/>
    </source>
</evidence>